<accession>A0ABD1JXE4</accession>
<proteinExistence type="predicted"/>
<feature type="region of interest" description="Disordered" evidence="1">
    <location>
        <begin position="1"/>
        <end position="31"/>
    </location>
</feature>
<feature type="region of interest" description="Disordered" evidence="1">
    <location>
        <begin position="203"/>
        <end position="244"/>
    </location>
</feature>
<organism evidence="2 3">
    <name type="scientific">Coilia grayii</name>
    <name type="common">Gray's grenadier anchovy</name>
    <dbReference type="NCBI Taxonomy" id="363190"/>
    <lineage>
        <taxon>Eukaryota</taxon>
        <taxon>Metazoa</taxon>
        <taxon>Chordata</taxon>
        <taxon>Craniata</taxon>
        <taxon>Vertebrata</taxon>
        <taxon>Euteleostomi</taxon>
        <taxon>Actinopterygii</taxon>
        <taxon>Neopterygii</taxon>
        <taxon>Teleostei</taxon>
        <taxon>Clupei</taxon>
        <taxon>Clupeiformes</taxon>
        <taxon>Clupeoidei</taxon>
        <taxon>Engraulidae</taxon>
        <taxon>Coilinae</taxon>
        <taxon>Coilia</taxon>
    </lineage>
</organism>
<name>A0ABD1JXE4_9TELE</name>
<dbReference type="AlphaFoldDB" id="A0ABD1JXE4"/>
<feature type="region of interest" description="Disordered" evidence="1">
    <location>
        <begin position="379"/>
        <end position="415"/>
    </location>
</feature>
<dbReference type="Proteomes" id="UP001591681">
    <property type="component" value="Unassembled WGS sequence"/>
</dbReference>
<evidence type="ECO:0000256" key="1">
    <source>
        <dbReference type="SAM" id="MobiDB-lite"/>
    </source>
</evidence>
<comment type="caution">
    <text evidence="2">The sequence shown here is derived from an EMBL/GenBank/DDBJ whole genome shotgun (WGS) entry which is preliminary data.</text>
</comment>
<feature type="compositionally biased region" description="Polar residues" evidence="1">
    <location>
        <begin position="71"/>
        <end position="85"/>
    </location>
</feature>
<dbReference type="EMBL" id="JBHFQA010000011">
    <property type="protein sequence ID" value="KAL2091522.1"/>
    <property type="molecule type" value="Genomic_DNA"/>
</dbReference>
<dbReference type="PANTHER" id="PTHR28594:SF1">
    <property type="entry name" value="ATR-INTERACTING PROTEIN"/>
    <property type="match status" value="1"/>
</dbReference>
<sequence length="808" mass="89158">MLLMDYPPSKRLKEHHYDAGPDPFSDDEDFTQDDLNEIDHIASQVITGSTVSGTHGSLRCLRGKPEGRKTFSLSSLPGPSRSVETGANPRISYGRTAIPGNGQPFKRDGEESYYSKLEAKHSSLLEKMKGVEEEILMKNGEIRVLRDSLRLANQEKEQQKLALYHQERERAQAQSEREKELSKKIQSLQSELHFKDAEVNKMKNKLQQSERGGKLPGTPSAKSSPKMMSTAALQQDTARHASPGPSSFITKETFTAQLPVRPPALKSCPEYAGTKQTRASIEKETTWDACPSPHLQQGSALLNLLLQHPLDPSSLGLCHLLCVTLDSLSGLIPQPSSICLKSLCGSSTASTSSSADASSPPRPSAQFSQLQSLAMGGLSSLASGHHHTHPKFNPEGHQTHSRFNPEGHVPSPRSSPGAVHLLPLLEHHIGLFCQTLGVVDSSAKSPLRSMSLSGSSVSTMTSNPEDTLAFQEDIALASLKAVHLIVSHSDEAVQTLLSQPVQEVTLDTEVTMKEAIAGPSSPQPGPSKQSVVTEIDRQDHRLAQHPLFKWLVQLADPTYSCSATRKEVVVTCSLGALTLLAERADDEQLKRFDCVMASPMLGHCLSLDSTFNTVLLSVRLLAILVSSDDIAGKLCSHQYPCPFLNIFKYVTSRPNKIATEDHWFKLEIEMIRFLSNLFCQKTFLWTSFFETSCQCNTEVVRSVVVLLHRQWLIMHSAMWRLGQRANWTGPGVTVLREALVLLCWLVQNDSNFSDHCLDVVHMYEQMIPAIRDTFRMIPNITESEELALDEVCGFGTENVEDMDVDEVS</sequence>
<feature type="compositionally biased region" description="Polar residues" evidence="1">
    <location>
        <begin position="220"/>
        <end position="236"/>
    </location>
</feature>
<protein>
    <recommendedName>
        <fullName evidence="4">ATR-interacting protein</fullName>
    </recommendedName>
</protein>
<evidence type="ECO:0000313" key="3">
    <source>
        <dbReference type="Proteomes" id="UP001591681"/>
    </source>
</evidence>
<evidence type="ECO:0000313" key="2">
    <source>
        <dbReference type="EMBL" id="KAL2091522.1"/>
    </source>
</evidence>
<dbReference type="InterPro" id="IPR033349">
    <property type="entry name" value="ATRIP"/>
</dbReference>
<gene>
    <name evidence="2" type="ORF">ACEWY4_013785</name>
</gene>
<feature type="region of interest" description="Disordered" evidence="1">
    <location>
        <begin position="53"/>
        <end position="103"/>
    </location>
</feature>
<evidence type="ECO:0008006" key="4">
    <source>
        <dbReference type="Google" id="ProtNLM"/>
    </source>
</evidence>
<keyword evidence="3" id="KW-1185">Reference proteome</keyword>
<reference evidence="2 3" key="1">
    <citation type="submission" date="2024-09" db="EMBL/GenBank/DDBJ databases">
        <title>A chromosome-level genome assembly of Gray's grenadier anchovy, Coilia grayii.</title>
        <authorList>
            <person name="Fu Z."/>
        </authorList>
    </citation>
    <scope>NUCLEOTIDE SEQUENCE [LARGE SCALE GENOMIC DNA]</scope>
    <source>
        <strain evidence="2">G4</strain>
        <tissue evidence="2">Muscle</tissue>
    </source>
</reference>
<dbReference type="PANTHER" id="PTHR28594">
    <property type="entry name" value="ATR-INTERACTING PROTEIN"/>
    <property type="match status" value="1"/>
</dbReference>